<dbReference type="InterPro" id="IPR045865">
    <property type="entry name" value="ACT-like_dom_sf"/>
</dbReference>
<dbReference type="Pfam" id="PF13840">
    <property type="entry name" value="ACT_7"/>
    <property type="match status" value="1"/>
</dbReference>
<dbReference type="Gene3D" id="3.30.2130.10">
    <property type="entry name" value="VC0802-like"/>
    <property type="match status" value="1"/>
</dbReference>
<dbReference type="InterPro" id="IPR027795">
    <property type="entry name" value="CASTOR_ACT_dom"/>
</dbReference>
<evidence type="ECO:0000313" key="3">
    <source>
        <dbReference type="Proteomes" id="UP000823611"/>
    </source>
</evidence>
<reference evidence="2" key="2">
    <citation type="journal article" date="2021" name="PeerJ">
        <title>Extensive microbial diversity within the chicken gut microbiome revealed by metagenomics and culture.</title>
        <authorList>
            <person name="Gilroy R."/>
            <person name="Ravi A."/>
            <person name="Getino M."/>
            <person name="Pursley I."/>
            <person name="Horton D.L."/>
            <person name="Alikhan N.F."/>
            <person name="Baker D."/>
            <person name="Gharbi K."/>
            <person name="Hall N."/>
            <person name="Watson M."/>
            <person name="Adriaenssens E.M."/>
            <person name="Foster-Nyarko E."/>
            <person name="Jarju S."/>
            <person name="Secka A."/>
            <person name="Antonio M."/>
            <person name="Oren A."/>
            <person name="Chaudhuri R.R."/>
            <person name="La Ragione R."/>
            <person name="Hildebrand F."/>
            <person name="Pallen M.J."/>
        </authorList>
    </citation>
    <scope>NUCLEOTIDE SEQUENCE</scope>
    <source>
        <strain evidence="2">F6-4510</strain>
    </source>
</reference>
<dbReference type="SUPFAM" id="SSF55021">
    <property type="entry name" value="ACT-like"/>
    <property type="match status" value="2"/>
</dbReference>
<dbReference type="Proteomes" id="UP000823611">
    <property type="component" value="Unassembled WGS sequence"/>
</dbReference>
<evidence type="ECO:0000259" key="1">
    <source>
        <dbReference type="Pfam" id="PF13840"/>
    </source>
</evidence>
<sequence length="121" mass="13789">MDIKKIEHNFSVCKVSDYSLVNFDSEYVFIGKTDNENSLVCITEDVPINAICREDNWKGFRIEGVLDFSLVGVLNNISSILADNNISIFAVSTYNTDYIFVKSKDYEKALDLLRKNGYNIL</sequence>
<accession>A0A9D9H2D8</accession>
<dbReference type="PIRSF" id="PIRSF008459">
    <property type="entry name" value="UCP008459"/>
    <property type="match status" value="1"/>
</dbReference>
<proteinExistence type="predicted"/>
<gene>
    <name evidence="2" type="ORF">IAC55_00835</name>
</gene>
<dbReference type="InterPro" id="IPR051719">
    <property type="entry name" value="CASTOR_mTORC1"/>
</dbReference>
<comment type="caution">
    <text evidence="2">The sequence shown here is derived from an EMBL/GenBank/DDBJ whole genome shotgun (WGS) entry which is preliminary data.</text>
</comment>
<feature type="domain" description="CASTOR ACT" evidence="1">
    <location>
        <begin position="54"/>
        <end position="115"/>
    </location>
</feature>
<dbReference type="PANTHER" id="PTHR31131:SF6">
    <property type="entry name" value="CASTOR ACT DOMAIN-CONTAINING PROTEIN"/>
    <property type="match status" value="1"/>
</dbReference>
<name>A0A9D9H2D8_9FIRM</name>
<organism evidence="2 3">
    <name type="scientific">Candidatus Fimicola merdigallinarum</name>
    <dbReference type="NCBI Taxonomy" id="2840819"/>
    <lineage>
        <taxon>Bacteria</taxon>
        <taxon>Bacillati</taxon>
        <taxon>Bacillota</taxon>
        <taxon>Clostridia</taxon>
        <taxon>Lachnospirales</taxon>
        <taxon>Lachnospiraceae</taxon>
        <taxon>Lachnospiraceae incertae sedis</taxon>
        <taxon>Candidatus Fimicola</taxon>
    </lineage>
</organism>
<dbReference type="PANTHER" id="PTHR31131">
    <property type="entry name" value="CHROMOSOME 1, WHOLE GENOME SHOTGUN SEQUENCE"/>
    <property type="match status" value="1"/>
</dbReference>
<dbReference type="InterPro" id="IPR016540">
    <property type="entry name" value="UCP008459"/>
</dbReference>
<dbReference type="EMBL" id="JADIMX010000019">
    <property type="protein sequence ID" value="MBO8433851.1"/>
    <property type="molecule type" value="Genomic_DNA"/>
</dbReference>
<protein>
    <submittedName>
        <fullName evidence="2">ACT domain-containing protein</fullName>
    </submittedName>
</protein>
<dbReference type="AlphaFoldDB" id="A0A9D9H2D8"/>
<reference evidence="2" key="1">
    <citation type="submission" date="2020-10" db="EMBL/GenBank/DDBJ databases">
        <authorList>
            <person name="Gilroy R."/>
        </authorList>
    </citation>
    <scope>NUCLEOTIDE SEQUENCE</scope>
    <source>
        <strain evidence="2">F6-4510</strain>
    </source>
</reference>
<evidence type="ECO:0000313" key="2">
    <source>
        <dbReference type="EMBL" id="MBO8433851.1"/>
    </source>
</evidence>